<feature type="transmembrane region" description="Helical" evidence="1">
    <location>
        <begin position="177"/>
        <end position="198"/>
    </location>
</feature>
<feature type="domain" description="SGNH" evidence="3">
    <location>
        <begin position="424"/>
        <end position="657"/>
    </location>
</feature>
<feature type="domain" description="Acyltransferase 3" evidence="2">
    <location>
        <begin position="17"/>
        <end position="345"/>
    </location>
</feature>
<evidence type="ECO:0000256" key="1">
    <source>
        <dbReference type="SAM" id="Phobius"/>
    </source>
</evidence>
<dbReference type="Pfam" id="PF01757">
    <property type="entry name" value="Acyl_transf_3"/>
    <property type="match status" value="1"/>
</dbReference>
<dbReference type="PANTHER" id="PTHR23028">
    <property type="entry name" value="ACETYLTRANSFERASE"/>
    <property type="match status" value="1"/>
</dbReference>
<feature type="transmembrane region" description="Helical" evidence="1">
    <location>
        <begin position="238"/>
        <end position="257"/>
    </location>
</feature>
<dbReference type="Pfam" id="PF19040">
    <property type="entry name" value="SGNH"/>
    <property type="match status" value="1"/>
</dbReference>
<keyword evidence="1" id="KW-1133">Transmembrane helix</keyword>
<dbReference type="InterPro" id="IPR043968">
    <property type="entry name" value="SGNH"/>
</dbReference>
<evidence type="ECO:0000259" key="3">
    <source>
        <dbReference type="Pfam" id="PF19040"/>
    </source>
</evidence>
<dbReference type="RefSeq" id="WP_135196212.1">
    <property type="nucleotide sequence ID" value="NZ_SPVI01000002.1"/>
</dbReference>
<feature type="transmembrane region" description="Helical" evidence="1">
    <location>
        <begin position="295"/>
        <end position="315"/>
    </location>
</feature>
<name>A0A4Y9TJH8_PSEFL</name>
<keyword evidence="1" id="KW-0472">Membrane</keyword>
<protein>
    <submittedName>
        <fullName evidence="4">Acyltransferase</fullName>
    </submittedName>
</protein>
<proteinExistence type="predicted"/>
<keyword evidence="4" id="KW-0012">Acyltransferase</keyword>
<sequence>MPKDLRVSQFASTYKPAIDGLRAIAVLSVIVFHLDVFSLLPGGFTGVDMFFVISGYVISQSLWERRDLSLGRYLADFYRRRLLRIMPALLTVLCVSVVLSAMFMPQYWLSELINRTGLAAFFGLSNLVLAWNTDTYFSPSAELNPYLHTWSLGVEEQFYVIFPALFFIWLRYRQRVGFAWAVLPLLAIASMIIGAYQVKVAPLSAFYLLPGRFWELAAGAILFQAIGTRDVTPRLNRLAPALLIGGLGLVMVGFLFAQPRQFPYPWAMVTVAGSLLMIAGIVLRADSSPGALQRVLQTPLATYIGRLSYSLYLWHWPVAVFLRWTVGMELLIVQWLYPVLVALLAAASYHWIETPIRSGHSAVQRKAGFTFAAGLSVTGLMWLGALWVSVNPSTLSLSQTRDTYTWYAYKHYPQEDFARLDDPRLKGRQLFVMGDSHTAAYRTLLKLVSLKLGVTVTEYEQGGCGVVSLIGPDPAHCAALREAQLQEILARAKPGDVVFLASLRMPELAGRAWREGEAAMVDDALGELTADNIEAARLAAGALLSRLQNAQLTVLIDAPKPLFKAAPNRCSDAFNRMNPVCAPGLTMARDQLERLRAPQMALLQQLQASYPALHAWDPLPLLCPGPICSAYDANAKPLFFDSNHLSGHGNRVLEPSFSAALLKIWGVTPPATE</sequence>
<evidence type="ECO:0000259" key="2">
    <source>
        <dbReference type="Pfam" id="PF01757"/>
    </source>
</evidence>
<comment type="caution">
    <text evidence="4">The sequence shown here is derived from an EMBL/GenBank/DDBJ whole genome shotgun (WGS) entry which is preliminary data.</text>
</comment>
<feature type="transmembrane region" description="Helical" evidence="1">
    <location>
        <begin position="204"/>
        <end position="226"/>
    </location>
</feature>
<dbReference type="EMBL" id="SPVI01000002">
    <property type="protein sequence ID" value="TFW44525.1"/>
    <property type="molecule type" value="Genomic_DNA"/>
</dbReference>
<dbReference type="AlphaFoldDB" id="A0A4Y9TJH8"/>
<feature type="transmembrane region" description="Helical" evidence="1">
    <location>
        <begin position="263"/>
        <end position="283"/>
    </location>
</feature>
<feature type="transmembrane region" description="Helical" evidence="1">
    <location>
        <begin position="83"/>
        <end position="104"/>
    </location>
</feature>
<feature type="transmembrane region" description="Helical" evidence="1">
    <location>
        <begin position="46"/>
        <end position="63"/>
    </location>
</feature>
<feature type="transmembrane region" description="Helical" evidence="1">
    <location>
        <begin position="150"/>
        <end position="170"/>
    </location>
</feature>
<gene>
    <name evidence="4" type="ORF">E4T65_03800</name>
</gene>
<dbReference type="GO" id="GO:0009103">
    <property type="term" value="P:lipopolysaccharide biosynthetic process"/>
    <property type="evidence" value="ECO:0007669"/>
    <property type="project" value="TreeGrafter"/>
</dbReference>
<accession>A0A4Y9TJH8</accession>
<keyword evidence="4" id="KW-0808">Transferase</keyword>
<reference evidence="4 5" key="1">
    <citation type="submission" date="2019-03" db="EMBL/GenBank/DDBJ databases">
        <title>Biocontrol and xenobiotic degradation properties of endophytic Pseudomonas fluorescens strain BRZ63.</title>
        <authorList>
            <person name="Chlebek D.A."/>
            <person name="Pinski A."/>
            <person name="Zur J.P."/>
            <person name="Michalska J."/>
            <person name="Hupert-Kocurek K.T."/>
        </authorList>
    </citation>
    <scope>NUCLEOTIDE SEQUENCE [LARGE SCALE GENOMIC DNA]</scope>
    <source>
        <strain evidence="4 5">BRZ63</strain>
    </source>
</reference>
<dbReference type="GO" id="GO:0016020">
    <property type="term" value="C:membrane"/>
    <property type="evidence" value="ECO:0007669"/>
    <property type="project" value="TreeGrafter"/>
</dbReference>
<feature type="transmembrane region" description="Helical" evidence="1">
    <location>
        <begin position="368"/>
        <end position="390"/>
    </location>
</feature>
<evidence type="ECO:0000313" key="5">
    <source>
        <dbReference type="Proteomes" id="UP000297322"/>
    </source>
</evidence>
<dbReference type="Proteomes" id="UP000297322">
    <property type="component" value="Unassembled WGS sequence"/>
</dbReference>
<evidence type="ECO:0000313" key="4">
    <source>
        <dbReference type="EMBL" id="TFW44525.1"/>
    </source>
</evidence>
<dbReference type="InterPro" id="IPR050879">
    <property type="entry name" value="Acyltransferase_3"/>
</dbReference>
<dbReference type="InterPro" id="IPR002656">
    <property type="entry name" value="Acyl_transf_3_dom"/>
</dbReference>
<feature type="transmembrane region" description="Helical" evidence="1">
    <location>
        <begin position="335"/>
        <end position="352"/>
    </location>
</feature>
<dbReference type="PANTHER" id="PTHR23028:SF53">
    <property type="entry name" value="ACYL_TRANSF_3 DOMAIN-CONTAINING PROTEIN"/>
    <property type="match status" value="1"/>
</dbReference>
<keyword evidence="1" id="KW-0812">Transmembrane</keyword>
<organism evidence="4 5">
    <name type="scientific">Pseudomonas fluorescens</name>
    <dbReference type="NCBI Taxonomy" id="294"/>
    <lineage>
        <taxon>Bacteria</taxon>
        <taxon>Pseudomonadati</taxon>
        <taxon>Pseudomonadota</taxon>
        <taxon>Gammaproteobacteria</taxon>
        <taxon>Pseudomonadales</taxon>
        <taxon>Pseudomonadaceae</taxon>
        <taxon>Pseudomonas</taxon>
    </lineage>
</organism>
<dbReference type="GO" id="GO:0016747">
    <property type="term" value="F:acyltransferase activity, transferring groups other than amino-acyl groups"/>
    <property type="evidence" value="ECO:0007669"/>
    <property type="project" value="InterPro"/>
</dbReference>